<dbReference type="InterPro" id="IPR008173">
    <property type="entry name" value="Adenylyl_cyclase_CyaB"/>
</dbReference>
<organism evidence="2 3">
    <name type="scientific">Flavisolibacter ginsenosidimutans</name>
    <dbReference type="NCBI Taxonomy" id="661481"/>
    <lineage>
        <taxon>Bacteria</taxon>
        <taxon>Pseudomonadati</taxon>
        <taxon>Bacteroidota</taxon>
        <taxon>Chitinophagia</taxon>
        <taxon>Chitinophagales</taxon>
        <taxon>Chitinophagaceae</taxon>
        <taxon>Flavisolibacter</taxon>
    </lineage>
</organism>
<dbReference type="RefSeq" id="WP_146789729.1">
    <property type="nucleotide sequence ID" value="NZ_BAABIO010000003.1"/>
</dbReference>
<gene>
    <name evidence="2" type="ORF">FSB75_16465</name>
</gene>
<dbReference type="InterPro" id="IPR033469">
    <property type="entry name" value="CYTH-like_dom_sf"/>
</dbReference>
<dbReference type="InterPro" id="IPR023577">
    <property type="entry name" value="CYTH_domain"/>
</dbReference>
<dbReference type="SUPFAM" id="SSF55154">
    <property type="entry name" value="CYTH-like phosphatases"/>
    <property type="match status" value="1"/>
</dbReference>
<dbReference type="SMART" id="SM01118">
    <property type="entry name" value="CYTH"/>
    <property type="match status" value="1"/>
</dbReference>
<protein>
    <submittedName>
        <fullName evidence="2">Class IV adenylate cyclase</fullName>
    </submittedName>
</protein>
<dbReference type="CDD" id="cd07890">
    <property type="entry name" value="CYTH-like_AC_IV-like"/>
    <property type="match status" value="1"/>
</dbReference>
<evidence type="ECO:0000313" key="2">
    <source>
        <dbReference type="EMBL" id="QEC57428.1"/>
    </source>
</evidence>
<dbReference type="OrthoDB" id="271656at2"/>
<dbReference type="Pfam" id="PF01928">
    <property type="entry name" value="CYTH"/>
    <property type="match status" value="1"/>
</dbReference>
<dbReference type="EMBL" id="CP042433">
    <property type="protein sequence ID" value="QEC57428.1"/>
    <property type="molecule type" value="Genomic_DNA"/>
</dbReference>
<dbReference type="PROSITE" id="PS51707">
    <property type="entry name" value="CYTH"/>
    <property type="match status" value="1"/>
</dbReference>
<evidence type="ECO:0000259" key="1">
    <source>
        <dbReference type="PROSITE" id="PS51707"/>
    </source>
</evidence>
<dbReference type="PANTHER" id="PTHR21028:SF2">
    <property type="entry name" value="CYTH DOMAIN-CONTAINING PROTEIN"/>
    <property type="match status" value="1"/>
</dbReference>
<reference evidence="2 3" key="1">
    <citation type="journal article" date="2015" name="Int. J. Syst. Evol. Microbiol.">
        <title>Flavisolibacter ginsenosidimutans sp. nov., with ginsenoside-converting activity isolated from soil used for cultivating ginseng.</title>
        <authorList>
            <person name="Zhao Y."/>
            <person name="Liu Q."/>
            <person name="Kang M.S."/>
            <person name="Jin F."/>
            <person name="Yu H."/>
            <person name="Im W.T."/>
        </authorList>
    </citation>
    <scope>NUCLEOTIDE SEQUENCE [LARGE SCALE GENOMIC DNA]</scope>
    <source>
        <strain evidence="2 3">Gsoil 636</strain>
    </source>
</reference>
<dbReference type="KEGG" id="fgg:FSB75_16465"/>
<accession>A0A5B8ULI1</accession>
<name>A0A5B8ULI1_9BACT</name>
<dbReference type="AlphaFoldDB" id="A0A5B8ULI1"/>
<dbReference type="PANTHER" id="PTHR21028">
    <property type="entry name" value="SI:CH211-156B7.4"/>
    <property type="match status" value="1"/>
</dbReference>
<feature type="domain" description="CYTH" evidence="1">
    <location>
        <begin position="2"/>
        <end position="169"/>
    </location>
</feature>
<evidence type="ECO:0000313" key="3">
    <source>
        <dbReference type="Proteomes" id="UP000321204"/>
    </source>
</evidence>
<dbReference type="Gene3D" id="2.40.320.10">
    <property type="entry name" value="Hypothetical Protein Pfu-838710-001"/>
    <property type="match status" value="1"/>
</dbReference>
<proteinExistence type="predicted"/>
<keyword evidence="3" id="KW-1185">Reference proteome</keyword>
<sequence>MHINFEFKARLRDIAAAEKILLQQKPLFVGEDHQTDTYFNVANGRLKLREGTIEHALIFYERTNTAAAKQSNVMLYQHKPDEALKQILAQSLGVKAVVDKRRKIYFINNVKFHFDNVEGLGQFVEVEAIDKDGSIGLDKLKEQCLHYQNLLNVTADDFMAGSYSDMLLAKKSSLA</sequence>
<dbReference type="Proteomes" id="UP000321204">
    <property type="component" value="Chromosome"/>
</dbReference>